<evidence type="ECO:0000313" key="3">
    <source>
        <dbReference type="Proteomes" id="UP001518925"/>
    </source>
</evidence>
<feature type="transmembrane region" description="Helical" evidence="1">
    <location>
        <begin position="109"/>
        <end position="126"/>
    </location>
</feature>
<dbReference type="EMBL" id="JAFELM010000026">
    <property type="protein sequence ID" value="MBM6617713.1"/>
    <property type="molecule type" value="Genomic_DNA"/>
</dbReference>
<keyword evidence="1" id="KW-0472">Membrane</keyword>
<dbReference type="RefSeq" id="WP_204203084.1">
    <property type="nucleotide sequence ID" value="NZ_JAFELM010000026.1"/>
</dbReference>
<feature type="transmembrane region" description="Helical" evidence="1">
    <location>
        <begin position="165"/>
        <end position="183"/>
    </location>
</feature>
<feature type="transmembrane region" description="Helical" evidence="1">
    <location>
        <begin position="251"/>
        <end position="272"/>
    </location>
</feature>
<reference evidence="2 3" key="1">
    <citation type="submission" date="2021-02" db="EMBL/GenBank/DDBJ databases">
        <title>Bacillus sp. RD4P76, an endophyte from a halophyte.</title>
        <authorList>
            <person name="Sun J.-Q."/>
        </authorList>
    </citation>
    <scope>NUCLEOTIDE SEQUENCE [LARGE SCALE GENOMIC DNA]</scope>
    <source>
        <strain evidence="2 3">RD4P76</strain>
    </source>
</reference>
<keyword evidence="1" id="KW-1133">Transmembrane helix</keyword>
<gene>
    <name evidence="2" type="ORF">JR050_08530</name>
</gene>
<name>A0ABS2DJP8_9BACI</name>
<feature type="transmembrane region" description="Helical" evidence="1">
    <location>
        <begin position="192"/>
        <end position="213"/>
    </location>
</feature>
<feature type="transmembrane region" description="Helical" evidence="1">
    <location>
        <begin position="65"/>
        <end position="97"/>
    </location>
</feature>
<evidence type="ECO:0000313" key="2">
    <source>
        <dbReference type="EMBL" id="MBM6617713.1"/>
    </source>
</evidence>
<evidence type="ECO:0000256" key="1">
    <source>
        <dbReference type="SAM" id="Phobius"/>
    </source>
</evidence>
<accession>A0ABS2DJP8</accession>
<feature type="transmembrane region" description="Helical" evidence="1">
    <location>
        <begin position="33"/>
        <end position="53"/>
    </location>
</feature>
<keyword evidence="3" id="KW-1185">Reference proteome</keyword>
<feature type="transmembrane region" description="Helical" evidence="1">
    <location>
        <begin position="133"/>
        <end position="153"/>
    </location>
</feature>
<evidence type="ECO:0008006" key="4">
    <source>
        <dbReference type="Google" id="ProtNLM"/>
    </source>
</evidence>
<proteinExistence type="predicted"/>
<dbReference type="Proteomes" id="UP001518925">
    <property type="component" value="Unassembled WGS sequence"/>
</dbReference>
<comment type="caution">
    <text evidence="2">The sequence shown here is derived from an EMBL/GenBank/DDBJ whole genome shotgun (WGS) entry which is preliminary data.</text>
</comment>
<feature type="transmembrane region" description="Helical" evidence="1">
    <location>
        <begin position="9"/>
        <end position="27"/>
    </location>
</feature>
<organism evidence="2 3">
    <name type="scientific">Bacillus suaedaesalsae</name>
    <dbReference type="NCBI Taxonomy" id="2810349"/>
    <lineage>
        <taxon>Bacteria</taxon>
        <taxon>Bacillati</taxon>
        <taxon>Bacillota</taxon>
        <taxon>Bacilli</taxon>
        <taxon>Bacillales</taxon>
        <taxon>Bacillaceae</taxon>
        <taxon>Bacillus</taxon>
    </lineage>
</organism>
<protein>
    <recommendedName>
        <fullName evidence="4">DUF4129 domain-containing protein</fullName>
    </recommendedName>
</protein>
<sequence length="402" mass="46605">MLKKYGKDLLLFTFICTFEIISLYIISRIVTDTITFMTLFPIYIIPFVLVRWYQLKSGSLPALYIYVPFLQIFILYFAGFSILALMIVGVFIFWRMIVHIREPYLDNQGLWLVAVLASTFPILLVRKEFLLDFVSLFLLLLFLFVVITVMIQMKGNAWVIMKKGYRILTLYFIGVVGVFLLLYHSGLTLLKAVFPFFGQGVAYLASYPLMWLLSTIKTNEDSYKDIEEGLKEFQEDPMKNIDKSFEGSNEWLILTFTVIGIILVIGIVIFFLRKNIGSSVDEPNNALDSIQEDDHDFSFFKSLRKVTSFYSRTGKNEVRLQFQKLQIFLEKRGYGRLSSETAEEWFGRLALLDDYSESVLATYYKARYNSSQITDEELASYINGIKDIKKKLSKKNEGGKKK</sequence>
<keyword evidence="1" id="KW-0812">Transmembrane</keyword>